<gene>
    <name evidence="1" type="ORF">MML48_3g00013839</name>
</gene>
<name>A0ACB9TDY4_HOLOL</name>
<evidence type="ECO:0000313" key="2">
    <source>
        <dbReference type="Proteomes" id="UP001056778"/>
    </source>
</evidence>
<comment type="caution">
    <text evidence="1">The sequence shown here is derived from an EMBL/GenBank/DDBJ whole genome shotgun (WGS) entry which is preliminary data.</text>
</comment>
<accession>A0ACB9TDY4</accession>
<protein>
    <submittedName>
        <fullName evidence="1">Uncharacterized protein</fullName>
    </submittedName>
</protein>
<dbReference type="Proteomes" id="UP001056778">
    <property type="component" value="Chromosome 3"/>
</dbReference>
<sequence>MMNLLESSDDEDVINYIEHLGRVRRPRINRRRPNNFEIWDDHDFFVRYRLQKNTVRRVLNRITNIIANPTNLNASVRPEEMLLLTLRFYATGSFLNAVGDLNGVHKATASKIVRKVLDAIASLSGEYIRFPRTNEEIQEVMGGFYDIASFPRVIGTIDCTHVKIQLPAVLHNIACDEGEEVPPVDADIEAAINAGNIIPQEQNYYHAAYNNHTRHNLIVNYFNNLDN</sequence>
<dbReference type="EMBL" id="CM043017">
    <property type="protein sequence ID" value="KAI4464994.1"/>
    <property type="molecule type" value="Genomic_DNA"/>
</dbReference>
<evidence type="ECO:0000313" key="1">
    <source>
        <dbReference type="EMBL" id="KAI4464994.1"/>
    </source>
</evidence>
<proteinExistence type="predicted"/>
<organism evidence="1 2">
    <name type="scientific">Holotrichia oblita</name>
    <name type="common">Chafer beetle</name>
    <dbReference type="NCBI Taxonomy" id="644536"/>
    <lineage>
        <taxon>Eukaryota</taxon>
        <taxon>Metazoa</taxon>
        <taxon>Ecdysozoa</taxon>
        <taxon>Arthropoda</taxon>
        <taxon>Hexapoda</taxon>
        <taxon>Insecta</taxon>
        <taxon>Pterygota</taxon>
        <taxon>Neoptera</taxon>
        <taxon>Endopterygota</taxon>
        <taxon>Coleoptera</taxon>
        <taxon>Polyphaga</taxon>
        <taxon>Scarabaeiformia</taxon>
        <taxon>Scarabaeidae</taxon>
        <taxon>Melolonthinae</taxon>
        <taxon>Holotrichia</taxon>
    </lineage>
</organism>
<reference evidence="1" key="1">
    <citation type="submission" date="2022-04" db="EMBL/GenBank/DDBJ databases">
        <title>Chromosome-scale genome assembly of Holotrichia oblita Faldermann.</title>
        <authorList>
            <person name="Rongchong L."/>
        </authorList>
    </citation>
    <scope>NUCLEOTIDE SEQUENCE</scope>
    <source>
        <strain evidence="1">81SQS9</strain>
    </source>
</reference>
<keyword evidence="2" id="KW-1185">Reference proteome</keyword>